<evidence type="ECO:0000256" key="4">
    <source>
        <dbReference type="ARBA" id="ARBA00022605"/>
    </source>
</evidence>
<protein>
    <recommendedName>
        <fullName evidence="9">Tryptophan synthase alpha chain</fullName>
        <ecNumber evidence="9">4.2.1.20</ecNumber>
    </recommendedName>
</protein>
<comment type="catalytic activity">
    <reaction evidence="8 9">
        <text>(1S,2R)-1-C-(indol-3-yl)glycerol 3-phosphate + L-serine = D-glyceraldehyde 3-phosphate + L-tryptophan + H2O</text>
        <dbReference type="Rhea" id="RHEA:10532"/>
        <dbReference type="ChEBI" id="CHEBI:15377"/>
        <dbReference type="ChEBI" id="CHEBI:33384"/>
        <dbReference type="ChEBI" id="CHEBI:57912"/>
        <dbReference type="ChEBI" id="CHEBI:58866"/>
        <dbReference type="ChEBI" id="CHEBI:59776"/>
        <dbReference type="EC" id="4.2.1.20"/>
    </reaction>
</comment>
<gene>
    <name evidence="9" type="primary">trpA</name>
    <name evidence="11" type="ORF">BCF55_0236</name>
</gene>
<keyword evidence="5 9" id="KW-0822">Tryptophan biosynthesis</keyword>
<dbReference type="Pfam" id="PF00290">
    <property type="entry name" value="Trp_syntA"/>
    <property type="match status" value="1"/>
</dbReference>
<evidence type="ECO:0000256" key="2">
    <source>
        <dbReference type="ARBA" id="ARBA00004733"/>
    </source>
</evidence>
<proteinExistence type="inferred from homology"/>
<evidence type="ECO:0000256" key="9">
    <source>
        <dbReference type="HAMAP-Rule" id="MF_00131"/>
    </source>
</evidence>
<dbReference type="Gene3D" id="3.20.20.70">
    <property type="entry name" value="Aldolase class I"/>
    <property type="match status" value="1"/>
</dbReference>
<accession>A0A497XM90</accession>
<dbReference type="GO" id="GO:0005829">
    <property type="term" value="C:cytosol"/>
    <property type="evidence" value="ECO:0007669"/>
    <property type="project" value="TreeGrafter"/>
</dbReference>
<evidence type="ECO:0000313" key="11">
    <source>
        <dbReference type="EMBL" id="RLJ69975.1"/>
    </source>
</evidence>
<dbReference type="InterPro" id="IPR002028">
    <property type="entry name" value="Trp_synthase_suA"/>
</dbReference>
<dbReference type="PROSITE" id="PS00167">
    <property type="entry name" value="TRP_SYNTHASE_ALPHA"/>
    <property type="match status" value="1"/>
</dbReference>
<dbReference type="Proteomes" id="UP000267841">
    <property type="component" value="Unassembled WGS sequence"/>
</dbReference>
<keyword evidence="12" id="KW-1185">Reference proteome</keyword>
<dbReference type="CDD" id="cd04724">
    <property type="entry name" value="Tryptophan_synthase_alpha"/>
    <property type="match status" value="1"/>
</dbReference>
<evidence type="ECO:0000256" key="7">
    <source>
        <dbReference type="ARBA" id="ARBA00023239"/>
    </source>
</evidence>
<dbReference type="FunFam" id="3.20.20.70:FF:000037">
    <property type="entry name" value="Tryptophan synthase alpha chain"/>
    <property type="match status" value="1"/>
</dbReference>
<feature type="active site" description="Proton acceptor" evidence="9">
    <location>
        <position position="60"/>
    </location>
</feature>
<dbReference type="GO" id="GO:0004834">
    <property type="term" value="F:tryptophan synthase activity"/>
    <property type="evidence" value="ECO:0007669"/>
    <property type="project" value="UniProtKB-UniRule"/>
</dbReference>
<evidence type="ECO:0000256" key="1">
    <source>
        <dbReference type="ARBA" id="ARBA00003365"/>
    </source>
</evidence>
<keyword evidence="4 9" id="KW-0028">Amino-acid biosynthesis</keyword>
<feature type="active site" description="Proton acceptor" evidence="9">
    <location>
        <position position="49"/>
    </location>
</feature>
<evidence type="ECO:0000256" key="6">
    <source>
        <dbReference type="ARBA" id="ARBA00023141"/>
    </source>
</evidence>
<dbReference type="UniPathway" id="UPA00035">
    <property type="reaction ID" value="UER00044"/>
</dbReference>
<dbReference type="EMBL" id="RCCJ01000001">
    <property type="protein sequence ID" value="RLJ69975.1"/>
    <property type="molecule type" value="Genomic_DNA"/>
</dbReference>
<name>A0A497XM90_9AQUI</name>
<dbReference type="AlphaFoldDB" id="A0A497XM90"/>
<comment type="pathway">
    <text evidence="2 9">Amino-acid biosynthesis; L-tryptophan biosynthesis; L-tryptophan from chorismate: step 5/5.</text>
</comment>
<evidence type="ECO:0000313" key="12">
    <source>
        <dbReference type="Proteomes" id="UP000267841"/>
    </source>
</evidence>
<evidence type="ECO:0000256" key="10">
    <source>
        <dbReference type="RuleBase" id="RU003662"/>
    </source>
</evidence>
<comment type="subunit">
    <text evidence="3 9">Tetramer of two alpha and two beta chains.</text>
</comment>
<dbReference type="HAMAP" id="MF_00131">
    <property type="entry name" value="Trp_synth_alpha"/>
    <property type="match status" value="1"/>
</dbReference>
<comment type="caution">
    <text evidence="11">The sequence shown here is derived from an EMBL/GenBank/DDBJ whole genome shotgun (WGS) entry which is preliminary data.</text>
</comment>
<dbReference type="SUPFAM" id="SSF51366">
    <property type="entry name" value="Ribulose-phoshate binding barrel"/>
    <property type="match status" value="1"/>
</dbReference>
<dbReference type="RefSeq" id="WP_121008987.1">
    <property type="nucleotide sequence ID" value="NZ_RCCJ01000001.1"/>
</dbReference>
<evidence type="ECO:0000256" key="5">
    <source>
        <dbReference type="ARBA" id="ARBA00022822"/>
    </source>
</evidence>
<organism evidence="11 12">
    <name type="scientific">Hydrogenivirga caldilitoris</name>
    <dbReference type="NCBI Taxonomy" id="246264"/>
    <lineage>
        <taxon>Bacteria</taxon>
        <taxon>Pseudomonadati</taxon>
        <taxon>Aquificota</taxon>
        <taxon>Aquificia</taxon>
        <taxon>Aquificales</taxon>
        <taxon>Aquificaceae</taxon>
        <taxon>Hydrogenivirga</taxon>
    </lineage>
</organism>
<keyword evidence="7 9" id="KW-0456">Lyase</keyword>
<dbReference type="PANTHER" id="PTHR43406">
    <property type="entry name" value="TRYPTOPHAN SYNTHASE, ALPHA CHAIN"/>
    <property type="match status" value="1"/>
</dbReference>
<comment type="function">
    <text evidence="1 9">The alpha subunit is responsible for the aldol cleavage of indoleglycerol phosphate to indole and glyceraldehyde 3-phosphate.</text>
</comment>
<dbReference type="InterPro" id="IPR013785">
    <property type="entry name" value="Aldolase_TIM"/>
</dbReference>
<keyword evidence="6 9" id="KW-0057">Aromatic amino acid biosynthesis</keyword>
<dbReference type="InterPro" id="IPR011060">
    <property type="entry name" value="RibuloseP-bd_barrel"/>
</dbReference>
<reference evidence="11 12" key="1">
    <citation type="submission" date="2018-10" db="EMBL/GenBank/DDBJ databases">
        <title>Genomic Encyclopedia of Archaeal and Bacterial Type Strains, Phase II (KMG-II): from individual species to whole genera.</title>
        <authorList>
            <person name="Goeker M."/>
        </authorList>
    </citation>
    <scope>NUCLEOTIDE SEQUENCE [LARGE SCALE GENOMIC DNA]</scope>
    <source>
        <strain evidence="11 12">DSM 16510</strain>
    </source>
</reference>
<dbReference type="PANTHER" id="PTHR43406:SF1">
    <property type="entry name" value="TRYPTOPHAN SYNTHASE ALPHA CHAIN, CHLOROPLASTIC"/>
    <property type="match status" value="1"/>
</dbReference>
<comment type="similarity">
    <text evidence="9 10">Belongs to the TrpA family.</text>
</comment>
<evidence type="ECO:0000256" key="8">
    <source>
        <dbReference type="ARBA" id="ARBA00049047"/>
    </source>
</evidence>
<dbReference type="NCBIfam" id="TIGR00262">
    <property type="entry name" value="trpA"/>
    <property type="match status" value="1"/>
</dbReference>
<dbReference type="EC" id="4.2.1.20" evidence="9"/>
<evidence type="ECO:0000256" key="3">
    <source>
        <dbReference type="ARBA" id="ARBA00011270"/>
    </source>
</evidence>
<dbReference type="InterPro" id="IPR018204">
    <property type="entry name" value="Trp_synthase_alpha_AS"/>
</dbReference>
<dbReference type="OrthoDB" id="9804578at2"/>
<sequence length="263" mass="29285">MSGLKEKFEELRGRNEKALITYLMVGYPDYETSQKAIETVLKSGADILELGFPFSDPVADGPTIQLAHEVALKNGIRSKQVFETARFIKERYPSVPILLMTYYNPIFRMGHEKFCSLSQENGIDGFIVPDLPPEESKELKRVMQGYGLSLVFLASPTSTEKRLKLVCESSDDMVYYVSITGTTGARADLPFEELRENLKLYRGVCNKPVVVGFGVSKGEHARKISDFADGVVVGSLLVKLSAEGRFEELATKVKELKEGTIIK</sequence>